<dbReference type="Proteomes" id="UP001162480">
    <property type="component" value="Chromosome 16"/>
</dbReference>
<keyword evidence="2" id="KW-1185">Reference proteome</keyword>
<dbReference type="EMBL" id="OX597829">
    <property type="protein sequence ID" value="CAI9734679.1"/>
    <property type="molecule type" value="Genomic_DNA"/>
</dbReference>
<evidence type="ECO:0000313" key="1">
    <source>
        <dbReference type="EMBL" id="CAI9734679.1"/>
    </source>
</evidence>
<protein>
    <submittedName>
        <fullName evidence="1">Uncharacterized protein</fullName>
    </submittedName>
</protein>
<accession>A0AA36BIF9</accession>
<name>A0AA36BIF9_OCTVU</name>
<gene>
    <name evidence="1" type="ORF">OCTVUL_1B028644</name>
</gene>
<organism evidence="1 2">
    <name type="scientific">Octopus vulgaris</name>
    <name type="common">Common octopus</name>
    <dbReference type="NCBI Taxonomy" id="6645"/>
    <lineage>
        <taxon>Eukaryota</taxon>
        <taxon>Metazoa</taxon>
        <taxon>Spiralia</taxon>
        <taxon>Lophotrochozoa</taxon>
        <taxon>Mollusca</taxon>
        <taxon>Cephalopoda</taxon>
        <taxon>Coleoidea</taxon>
        <taxon>Octopodiformes</taxon>
        <taxon>Octopoda</taxon>
        <taxon>Incirrata</taxon>
        <taxon>Octopodidae</taxon>
        <taxon>Octopus</taxon>
    </lineage>
</organism>
<proteinExistence type="predicted"/>
<dbReference type="AlphaFoldDB" id="A0AA36BIF9"/>
<sequence length="83" mass="8811">MVMPVAVESGYSNGNGGNGGNDHAGADGCSIGTGAVNISTFSLLETAIVELFFSFRSSFCQFSRFSLHCSILPSFNLSLWFPH</sequence>
<evidence type="ECO:0000313" key="2">
    <source>
        <dbReference type="Proteomes" id="UP001162480"/>
    </source>
</evidence>
<reference evidence="1" key="1">
    <citation type="submission" date="2023-08" db="EMBL/GenBank/DDBJ databases">
        <authorList>
            <person name="Alioto T."/>
            <person name="Alioto T."/>
            <person name="Gomez Garrido J."/>
        </authorList>
    </citation>
    <scope>NUCLEOTIDE SEQUENCE</scope>
</reference>